<feature type="compositionally biased region" description="Basic and acidic residues" evidence="5">
    <location>
        <begin position="444"/>
        <end position="466"/>
    </location>
</feature>
<dbReference type="EMBL" id="CDMY01000259">
    <property type="protein sequence ID" value="CEL97932.1"/>
    <property type="molecule type" value="Genomic_DNA"/>
</dbReference>
<keyword evidence="3 6" id="KW-1133">Transmembrane helix</keyword>
<evidence type="ECO:0008006" key="10">
    <source>
        <dbReference type="Google" id="ProtNLM"/>
    </source>
</evidence>
<protein>
    <recommendedName>
        <fullName evidence="10">Coiled-coil domain-containing protein 47</fullName>
    </recommendedName>
</protein>
<evidence type="ECO:0000313" key="8">
    <source>
        <dbReference type="EMBL" id="CEL97932.1"/>
    </source>
</evidence>
<gene>
    <name evidence="8" type="ORF">Vbra_12379</name>
</gene>
<feature type="region of interest" description="Disordered" evidence="5">
    <location>
        <begin position="329"/>
        <end position="376"/>
    </location>
</feature>
<feature type="region of interest" description="Disordered" evidence="5">
    <location>
        <begin position="423"/>
        <end position="483"/>
    </location>
</feature>
<evidence type="ECO:0000256" key="4">
    <source>
        <dbReference type="ARBA" id="ARBA00023136"/>
    </source>
</evidence>
<dbReference type="InParanoid" id="A0A0G4ELT6"/>
<dbReference type="Proteomes" id="UP000041254">
    <property type="component" value="Unassembled WGS sequence"/>
</dbReference>
<feature type="compositionally biased region" description="Low complexity" evidence="5">
    <location>
        <begin position="338"/>
        <end position="355"/>
    </location>
</feature>
<dbReference type="OMA" id="MHLVRDM"/>
<dbReference type="Pfam" id="PF07946">
    <property type="entry name" value="CCDC47"/>
    <property type="match status" value="1"/>
</dbReference>
<keyword evidence="7" id="KW-0732">Signal</keyword>
<dbReference type="GO" id="GO:0016020">
    <property type="term" value="C:membrane"/>
    <property type="evidence" value="ECO:0007669"/>
    <property type="project" value="UniProtKB-SubCell"/>
</dbReference>
<dbReference type="InterPro" id="IPR012879">
    <property type="entry name" value="CCDC47"/>
</dbReference>
<sequence>MRKARGVSLRVLLLVASALVLLLARRTGAHDLADDDEEFEASPASPPEQPKSTVPSAPQPSSAGHTHGGVKPGTGHHHEDEEEFDHAPSDKGTPWANRGKGAGGGKQRRDQPPSRTMRPRPRKTPEDFIPELLAGMLFVFYLVHMYFGKNYNKKIAIAWFEENVETLEKSFAIVGFGKDPKEGPYIRQESWDEYLFYASGRQGCSHLLARLQLDRRQDAVHSFILKYITPRPDTCIIEIPFDSMDTYVMAVLRRKDQKIIHNKYEDLKEFAKARKSDLPQSLVVLADSGDPVDHLLTPQVVKALTAFESSLVCLHISDIHGGIKLPTSGGSGGGGASGSSSSASAESTTTTASSEPEGKDSRYTQPVQRGLRLEYRLPDPNKMTDFADLLRLALYLIEPASALRISEKSRSTVNDARREVERAQFKESEAERQEKIQKRKLEKKKQEEEEFEKLTPEQQRKREEKNHKKSLKQRQPKFKMIRM</sequence>
<keyword evidence="9" id="KW-1185">Reference proteome</keyword>
<comment type="subcellular location">
    <subcellularLocation>
        <location evidence="1">Membrane</location>
        <topology evidence="1">Single-pass membrane protein</topology>
    </subcellularLocation>
</comment>
<evidence type="ECO:0000256" key="3">
    <source>
        <dbReference type="ARBA" id="ARBA00022989"/>
    </source>
</evidence>
<accession>A0A0G4ELT6</accession>
<feature type="compositionally biased region" description="Basic and acidic residues" evidence="5">
    <location>
        <begin position="423"/>
        <end position="436"/>
    </location>
</feature>
<dbReference type="GO" id="GO:0005783">
    <property type="term" value="C:endoplasmic reticulum"/>
    <property type="evidence" value="ECO:0007669"/>
    <property type="project" value="InterPro"/>
</dbReference>
<dbReference type="GO" id="GO:0032469">
    <property type="term" value="P:endoplasmic reticulum calcium ion homeostasis"/>
    <property type="evidence" value="ECO:0007669"/>
    <property type="project" value="InterPro"/>
</dbReference>
<evidence type="ECO:0000256" key="7">
    <source>
        <dbReference type="SAM" id="SignalP"/>
    </source>
</evidence>
<dbReference type="VEuPathDB" id="CryptoDB:Vbra_12379"/>
<keyword evidence="4 6" id="KW-0472">Membrane</keyword>
<dbReference type="STRING" id="1169540.A0A0G4ELT6"/>
<dbReference type="PANTHER" id="PTHR12883:SF0">
    <property type="entry name" value="PAT COMPLEX SUBUNIT CCDC47"/>
    <property type="match status" value="1"/>
</dbReference>
<dbReference type="OrthoDB" id="10039147at2759"/>
<feature type="transmembrane region" description="Helical" evidence="6">
    <location>
        <begin position="128"/>
        <end position="147"/>
    </location>
</feature>
<feature type="region of interest" description="Disordered" evidence="5">
    <location>
        <begin position="35"/>
        <end position="125"/>
    </location>
</feature>
<evidence type="ECO:0000256" key="2">
    <source>
        <dbReference type="ARBA" id="ARBA00022692"/>
    </source>
</evidence>
<evidence type="ECO:0000313" key="9">
    <source>
        <dbReference type="Proteomes" id="UP000041254"/>
    </source>
</evidence>
<reference evidence="8 9" key="1">
    <citation type="submission" date="2014-11" db="EMBL/GenBank/DDBJ databases">
        <authorList>
            <person name="Zhu J."/>
            <person name="Qi W."/>
            <person name="Song R."/>
        </authorList>
    </citation>
    <scope>NUCLEOTIDE SEQUENCE [LARGE SCALE GENOMIC DNA]</scope>
</reference>
<keyword evidence="2 6" id="KW-0812">Transmembrane</keyword>
<name>A0A0G4ELT6_VITBC</name>
<proteinExistence type="predicted"/>
<feature type="signal peptide" evidence="7">
    <location>
        <begin position="1"/>
        <end position="29"/>
    </location>
</feature>
<feature type="chain" id="PRO_5005187842" description="Coiled-coil domain-containing protein 47" evidence="7">
    <location>
        <begin position="30"/>
        <end position="483"/>
    </location>
</feature>
<feature type="compositionally biased region" description="Basic residues" evidence="5">
    <location>
        <begin position="467"/>
        <end position="483"/>
    </location>
</feature>
<dbReference type="GO" id="GO:0005509">
    <property type="term" value="F:calcium ion binding"/>
    <property type="evidence" value="ECO:0007669"/>
    <property type="project" value="InterPro"/>
</dbReference>
<dbReference type="PANTHER" id="PTHR12883">
    <property type="entry name" value="ADIPOCYTE-SPECIFIC PROTEIN 4-RELATED"/>
    <property type="match status" value="1"/>
</dbReference>
<organism evidence="8 9">
    <name type="scientific">Vitrella brassicaformis (strain CCMP3155)</name>
    <dbReference type="NCBI Taxonomy" id="1169540"/>
    <lineage>
        <taxon>Eukaryota</taxon>
        <taxon>Sar</taxon>
        <taxon>Alveolata</taxon>
        <taxon>Colpodellida</taxon>
        <taxon>Vitrellaceae</taxon>
        <taxon>Vitrella</taxon>
    </lineage>
</organism>
<evidence type="ECO:0000256" key="1">
    <source>
        <dbReference type="ARBA" id="ARBA00004167"/>
    </source>
</evidence>
<dbReference type="AlphaFoldDB" id="A0A0G4ELT6"/>
<dbReference type="PhylomeDB" id="A0A0G4ELT6"/>
<feature type="compositionally biased region" description="Polar residues" evidence="5">
    <location>
        <begin position="51"/>
        <end position="64"/>
    </location>
</feature>
<evidence type="ECO:0000256" key="6">
    <source>
        <dbReference type="SAM" id="Phobius"/>
    </source>
</evidence>
<evidence type="ECO:0000256" key="5">
    <source>
        <dbReference type="SAM" id="MobiDB-lite"/>
    </source>
</evidence>